<protein>
    <recommendedName>
        <fullName evidence="3">Lipoprotein</fullName>
    </recommendedName>
</protein>
<name>A0A5E7TYW5_PSEFL</name>
<dbReference type="AlphaFoldDB" id="A0A5E7TYW5"/>
<reference evidence="1 2" key="1">
    <citation type="submission" date="2019-09" db="EMBL/GenBank/DDBJ databases">
        <authorList>
            <person name="Chandra G."/>
            <person name="Truman W A."/>
        </authorList>
    </citation>
    <scope>NUCLEOTIDE SEQUENCE [LARGE SCALE GENOMIC DNA]</scope>
    <source>
        <strain evidence="1">PS925</strain>
    </source>
</reference>
<dbReference type="EMBL" id="CABVJG010000007">
    <property type="protein sequence ID" value="VVQ03459.1"/>
    <property type="molecule type" value="Genomic_DNA"/>
</dbReference>
<accession>A0A5E7TYW5</accession>
<dbReference type="PROSITE" id="PS51257">
    <property type="entry name" value="PROKAR_LIPOPROTEIN"/>
    <property type="match status" value="1"/>
</dbReference>
<evidence type="ECO:0000313" key="2">
    <source>
        <dbReference type="Proteomes" id="UP000412311"/>
    </source>
</evidence>
<evidence type="ECO:0008006" key="3">
    <source>
        <dbReference type="Google" id="ProtNLM"/>
    </source>
</evidence>
<gene>
    <name evidence="1" type="ORF">PS925_02538</name>
</gene>
<dbReference type="RefSeq" id="WP_150793778.1">
    <property type="nucleotide sequence ID" value="NZ_CABVJG010000007.1"/>
</dbReference>
<organism evidence="1 2">
    <name type="scientific">Pseudomonas fluorescens</name>
    <dbReference type="NCBI Taxonomy" id="294"/>
    <lineage>
        <taxon>Bacteria</taxon>
        <taxon>Pseudomonadati</taxon>
        <taxon>Pseudomonadota</taxon>
        <taxon>Gammaproteobacteria</taxon>
        <taxon>Pseudomonadales</taxon>
        <taxon>Pseudomonadaceae</taxon>
        <taxon>Pseudomonas</taxon>
    </lineage>
</organism>
<proteinExistence type="predicted"/>
<evidence type="ECO:0000313" key="1">
    <source>
        <dbReference type="EMBL" id="VVQ03459.1"/>
    </source>
</evidence>
<dbReference type="Proteomes" id="UP000412311">
    <property type="component" value="Unassembled WGS sequence"/>
</dbReference>
<sequence>MHRTTVALTYIGVLLLITTGCSTPKHSNTLIFGTNTKIALDVSQDPVNGVGVTLGYKRQEAVWMPLLANKDSGGKFVPQDCNSESCKRFVGTSGGGGAAGPDAEDTYSVLATFQGEAAGEAGTATSTPNAKAGGSLAQYFATGFAARLLAGSGSGVVNTAGNSIPANSVTPEIHEANKIKQQSQIAVINEIMTKISDATGKLDKTKKDALVNKAIFSSENTKQALLRETSGPNFRDLLLLSYNGTAKPLNDALSGGK</sequence>